<dbReference type="EMBL" id="WJNH01000003">
    <property type="protein sequence ID" value="MRG86108.1"/>
    <property type="molecule type" value="Genomic_DNA"/>
</dbReference>
<keyword evidence="1" id="KW-1133">Transmembrane helix</keyword>
<reference evidence="2 3" key="1">
    <citation type="submission" date="2019-11" db="EMBL/GenBank/DDBJ databases">
        <authorList>
            <person name="Li J."/>
        </authorList>
    </citation>
    <scope>NUCLEOTIDE SEQUENCE [LARGE SCALE GENOMIC DNA]</scope>
    <source>
        <strain evidence="2 3">J4</strain>
    </source>
</reference>
<organism evidence="2 3">
    <name type="scientific">Salinibacillus xinjiangensis</name>
    <dbReference type="NCBI Taxonomy" id="1229268"/>
    <lineage>
        <taxon>Bacteria</taxon>
        <taxon>Bacillati</taxon>
        <taxon>Bacillota</taxon>
        <taxon>Bacilli</taxon>
        <taxon>Bacillales</taxon>
        <taxon>Bacillaceae</taxon>
        <taxon>Salinibacillus</taxon>
    </lineage>
</organism>
<dbReference type="InterPro" id="IPR025356">
    <property type="entry name" value="DUF4260"/>
</dbReference>
<sequence>MNKTLLHFEGFCVLVLSAMVYAMLDYSWLMFFLLLLTPDLSMLGYFINQMQGAVIYNIFHSYFIPFLVILIGIWISYSILLAVGLIWTAHIGMDRMIGYGLKYPTDFKDTHLQRV</sequence>
<dbReference type="Proteomes" id="UP000480185">
    <property type="component" value="Unassembled WGS sequence"/>
</dbReference>
<keyword evidence="1" id="KW-0812">Transmembrane</keyword>
<evidence type="ECO:0000256" key="1">
    <source>
        <dbReference type="SAM" id="Phobius"/>
    </source>
</evidence>
<evidence type="ECO:0000313" key="3">
    <source>
        <dbReference type="Proteomes" id="UP000480185"/>
    </source>
</evidence>
<keyword evidence="1" id="KW-0472">Membrane</keyword>
<gene>
    <name evidence="2" type="ORF">GH754_07195</name>
</gene>
<name>A0A6G1X5K9_9BACI</name>
<dbReference type="OrthoDB" id="9813911at2"/>
<evidence type="ECO:0000313" key="2">
    <source>
        <dbReference type="EMBL" id="MRG86108.1"/>
    </source>
</evidence>
<comment type="caution">
    <text evidence="2">The sequence shown here is derived from an EMBL/GenBank/DDBJ whole genome shotgun (WGS) entry which is preliminary data.</text>
</comment>
<dbReference type="Pfam" id="PF14079">
    <property type="entry name" value="DUF4260"/>
    <property type="match status" value="1"/>
</dbReference>
<accession>A0A6G1X5K9</accession>
<proteinExistence type="predicted"/>
<dbReference type="RefSeq" id="WP_153728022.1">
    <property type="nucleotide sequence ID" value="NZ_WJNH01000003.1"/>
</dbReference>
<dbReference type="AlphaFoldDB" id="A0A6G1X5K9"/>
<keyword evidence="3" id="KW-1185">Reference proteome</keyword>
<feature type="transmembrane region" description="Helical" evidence="1">
    <location>
        <begin position="62"/>
        <end position="87"/>
    </location>
</feature>
<protein>
    <submittedName>
        <fullName evidence="2">DUF4260 family protein</fullName>
    </submittedName>
</protein>
<feature type="transmembrane region" description="Helical" evidence="1">
    <location>
        <begin position="6"/>
        <end position="24"/>
    </location>
</feature>